<accession>A0A381TEF5</accession>
<dbReference type="PANTHER" id="PTHR43861">
    <property type="entry name" value="TRANS-ACONITATE 2-METHYLTRANSFERASE-RELATED"/>
    <property type="match status" value="1"/>
</dbReference>
<dbReference type="InterPro" id="IPR029063">
    <property type="entry name" value="SAM-dependent_MTases_sf"/>
</dbReference>
<dbReference type="EMBL" id="UINC01004388">
    <property type="protein sequence ID" value="SVA13958.1"/>
    <property type="molecule type" value="Genomic_DNA"/>
</dbReference>
<sequence length="293" mass="33886">MFHVKHNQMTNGKHITTQDFLITNKKFKIRQDKETGVLKTTPTPKKEDLSSYYNSEAYASHQERANTLVLWAYMRVRKRTLKSKIKLISAISTTAGNLLDFGCGLGDFLLATQAQGWSSYGIEPHQKVKAKAKKKIKREIYSTIQEAQKTNKKYDIITMWHSLEHVVDLSRTLRFLHNSTKKKGKVVIAVPNHKSFDAKHYKKFWAAYDTPRHVWHFDQKSITNLFKKEGFVLERKHLMMWDAFYISVLSEKYKGSRAIYFKAAVIGGVSNFLSLFTGESSSVTYVFSKRNNT</sequence>
<gene>
    <name evidence="1" type="ORF">METZ01_LOCUS66812</name>
</gene>
<reference evidence="1" key="1">
    <citation type="submission" date="2018-05" db="EMBL/GenBank/DDBJ databases">
        <authorList>
            <person name="Lanie J.A."/>
            <person name="Ng W.-L."/>
            <person name="Kazmierczak K.M."/>
            <person name="Andrzejewski T.M."/>
            <person name="Davidsen T.M."/>
            <person name="Wayne K.J."/>
            <person name="Tettelin H."/>
            <person name="Glass J.I."/>
            <person name="Rusch D."/>
            <person name="Podicherti R."/>
            <person name="Tsui H.-C.T."/>
            <person name="Winkler M.E."/>
        </authorList>
    </citation>
    <scope>NUCLEOTIDE SEQUENCE</scope>
</reference>
<organism evidence="1">
    <name type="scientific">marine metagenome</name>
    <dbReference type="NCBI Taxonomy" id="408172"/>
    <lineage>
        <taxon>unclassified sequences</taxon>
        <taxon>metagenomes</taxon>
        <taxon>ecological metagenomes</taxon>
    </lineage>
</organism>
<evidence type="ECO:0008006" key="2">
    <source>
        <dbReference type="Google" id="ProtNLM"/>
    </source>
</evidence>
<dbReference type="Pfam" id="PF13489">
    <property type="entry name" value="Methyltransf_23"/>
    <property type="match status" value="1"/>
</dbReference>
<proteinExistence type="predicted"/>
<dbReference type="SUPFAM" id="SSF53335">
    <property type="entry name" value="S-adenosyl-L-methionine-dependent methyltransferases"/>
    <property type="match status" value="1"/>
</dbReference>
<dbReference type="CDD" id="cd02440">
    <property type="entry name" value="AdoMet_MTases"/>
    <property type="match status" value="1"/>
</dbReference>
<protein>
    <recommendedName>
        <fullName evidence="2">Methyltransferase domain-containing protein</fullName>
    </recommendedName>
</protein>
<evidence type="ECO:0000313" key="1">
    <source>
        <dbReference type="EMBL" id="SVA13958.1"/>
    </source>
</evidence>
<dbReference type="Gene3D" id="3.40.50.150">
    <property type="entry name" value="Vaccinia Virus protein VP39"/>
    <property type="match status" value="1"/>
</dbReference>
<name>A0A381TEF5_9ZZZZ</name>
<dbReference type="AlphaFoldDB" id="A0A381TEF5"/>